<dbReference type="RefSeq" id="WP_203168286.1">
    <property type="nucleotide sequence ID" value="NZ_JAEVLS010000003.1"/>
</dbReference>
<evidence type="ECO:0000256" key="4">
    <source>
        <dbReference type="ARBA" id="ARBA00022679"/>
    </source>
</evidence>
<evidence type="ECO:0000256" key="9">
    <source>
        <dbReference type="RuleBase" id="RU004190"/>
    </source>
</evidence>
<dbReference type="Gene3D" id="2.60.120.10">
    <property type="entry name" value="Jelly Rolls"/>
    <property type="match status" value="1"/>
</dbReference>
<dbReference type="SUPFAM" id="SSF51182">
    <property type="entry name" value="RmlC-like cupins"/>
    <property type="match status" value="1"/>
</dbReference>
<evidence type="ECO:0000259" key="12">
    <source>
        <dbReference type="Pfam" id="PF22640"/>
    </source>
</evidence>
<evidence type="ECO:0000256" key="2">
    <source>
        <dbReference type="ARBA" id="ARBA00006115"/>
    </source>
</evidence>
<reference evidence="13 14" key="1">
    <citation type="journal article" date="2021" name="Int. J. Syst. Evol. Microbiol.">
        <title>Steroidobacter gossypii sp. nov., isolated from soil of cotton cropping field.</title>
        <authorList>
            <person name="Huang R."/>
            <person name="Yang S."/>
            <person name="Zhen C."/>
            <person name="Liu W."/>
        </authorList>
    </citation>
    <scope>NUCLEOTIDE SEQUENCE [LARGE SCALE GENOMIC DNA]</scope>
    <source>
        <strain evidence="13 14">S1-65</strain>
    </source>
</reference>
<dbReference type="Pfam" id="PF22640">
    <property type="entry name" value="ManC_GMP_beta-helix"/>
    <property type="match status" value="1"/>
</dbReference>
<feature type="domain" description="MannoseP isomerase/GMP-like beta-helix" evidence="12">
    <location>
        <begin position="300"/>
        <end position="353"/>
    </location>
</feature>
<evidence type="ECO:0000256" key="3">
    <source>
        <dbReference type="ARBA" id="ARBA00012387"/>
    </source>
</evidence>
<evidence type="ECO:0000256" key="7">
    <source>
        <dbReference type="ARBA" id="ARBA00023134"/>
    </source>
</evidence>
<dbReference type="InterPro" id="IPR029044">
    <property type="entry name" value="Nucleotide-diphossugar_trans"/>
</dbReference>
<dbReference type="CDD" id="cd02213">
    <property type="entry name" value="cupin_PMI_typeII_C"/>
    <property type="match status" value="1"/>
</dbReference>
<dbReference type="GO" id="GO:0004476">
    <property type="term" value="F:mannose-6-phosphate isomerase activity"/>
    <property type="evidence" value="ECO:0007669"/>
    <property type="project" value="UniProtKB-EC"/>
</dbReference>
<comment type="catalytic activity">
    <reaction evidence="8">
        <text>alpha-D-mannose 1-phosphate + GTP + H(+) = GDP-alpha-D-mannose + diphosphate</text>
        <dbReference type="Rhea" id="RHEA:15229"/>
        <dbReference type="ChEBI" id="CHEBI:15378"/>
        <dbReference type="ChEBI" id="CHEBI:33019"/>
        <dbReference type="ChEBI" id="CHEBI:37565"/>
        <dbReference type="ChEBI" id="CHEBI:57527"/>
        <dbReference type="ChEBI" id="CHEBI:58409"/>
        <dbReference type="EC" id="2.7.7.13"/>
    </reaction>
</comment>
<dbReference type="PANTHER" id="PTHR46390:SF1">
    <property type="entry name" value="MANNOSE-1-PHOSPHATE GUANYLYLTRANSFERASE"/>
    <property type="match status" value="1"/>
</dbReference>
<protein>
    <recommendedName>
        <fullName evidence="3">mannose-1-phosphate guanylyltransferase</fullName>
        <ecNumber evidence="3">2.7.7.13</ecNumber>
    </recommendedName>
</protein>
<dbReference type="Proteomes" id="UP000661077">
    <property type="component" value="Unassembled WGS sequence"/>
</dbReference>
<dbReference type="CDD" id="cd02509">
    <property type="entry name" value="GDP-M1P_Guanylyltransferase"/>
    <property type="match status" value="1"/>
</dbReference>
<dbReference type="NCBIfam" id="TIGR01479">
    <property type="entry name" value="GMP_PMI"/>
    <property type="match status" value="1"/>
</dbReference>
<dbReference type="InterPro" id="IPR049577">
    <property type="entry name" value="GMPP_N"/>
</dbReference>
<comment type="caution">
    <text evidence="13">The sequence shown here is derived from an EMBL/GenBank/DDBJ whole genome shotgun (WGS) entry which is preliminary data.</text>
</comment>
<comment type="similarity">
    <text evidence="2 9">Belongs to the mannose-6-phosphate isomerase type 2 family.</text>
</comment>
<dbReference type="PANTHER" id="PTHR46390">
    <property type="entry name" value="MANNOSE-1-PHOSPHATE GUANYLYLTRANSFERASE"/>
    <property type="match status" value="1"/>
</dbReference>
<evidence type="ECO:0000256" key="8">
    <source>
        <dbReference type="ARBA" id="ARBA00047343"/>
    </source>
</evidence>
<gene>
    <name evidence="13" type="ORF">JM946_15675</name>
</gene>
<dbReference type="InterPro" id="IPR006375">
    <property type="entry name" value="Man1P_GuaTrfase/Man6P_Isoase"/>
</dbReference>
<proteinExistence type="inferred from homology"/>
<keyword evidence="13" id="KW-0413">Isomerase</keyword>
<dbReference type="Pfam" id="PF01050">
    <property type="entry name" value="MannoseP_isomer"/>
    <property type="match status" value="1"/>
</dbReference>
<dbReference type="InterPro" id="IPR001538">
    <property type="entry name" value="Man6P_isomerase-2_C"/>
</dbReference>
<dbReference type="EC" id="2.7.7.13" evidence="3"/>
<dbReference type="Pfam" id="PF00483">
    <property type="entry name" value="NTP_transferase"/>
    <property type="match status" value="1"/>
</dbReference>
<dbReference type="InterPro" id="IPR011051">
    <property type="entry name" value="RmlC_Cupin_sf"/>
</dbReference>
<evidence type="ECO:0000259" key="11">
    <source>
        <dbReference type="Pfam" id="PF01050"/>
    </source>
</evidence>
<name>A0ABS1WYX0_9GAMM</name>
<evidence type="ECO:0000259" key="10">
    <source>
        <dbReference type="Pfam" id="PF00483"/>
    </source>
</evidence>
<dbReference type="InterPro" id="IPR005835">
    <property type="entry name" value="NTP_transferase_dom"/>
</dbReference>
<dbReference type="GO" id="GO:0004475">
    <property type="term" value="F:mannose-1-phosphate guanylyltransferase (GTP) activity"/>
    <property type="evidence" value="ECO:0007669"/>
    <property type="project" value="UniProtKB-EC"/>
</dbReference>
<dbReference type="InterPro" id="IPR051161">
    <property type="entry name" value="Mannose-6P_isomerase_type2"/>
</dbReference>
<evidence type="ECO:0000256" key="5">
    <source>
        <dbReference type="ARBA" id="ARBA00022695"/>
    </source>
</evidence>
<keyword evidence="7" id="KW-0342">GTP-binding</keyword>
<dbReference type="InterPro" id="IPR054566">
    <property type="entry name" value="ManC/GMP-like_b-helix"/>
</dbReference>
<keyword evidence="6" id="KW-0547">Nucleotide-binding</keyword>
<feature type="domain" description="Mannose-6-phosphate isomerase type II C-terminal" evidence="11">
    <location>
        <begin position="357"/>
        <end position="471"/>
    </location>
</feature>
<comment type="pathway">
    <text evidence="1">Nucleotide-sugar biosynthesis; GDP-alpha-D-mannose biosynthesis; GDP-alpha-D-mannose from alpha-D-mannose 1-phosphate (GTP route): step 1/1.</text>
</comment>
<sequence length="479" mass="52339">MLIPVILSGGSGTRLWPLSRELYPKQLLPLVGKGTMLQETLARVAGVEGLSAPVVVCNESHRFLVAEQVLEAGIKPQAIVLEPVGRNTAPAVAVAAMVAVSEAPNGAKTPESDPLLLILPADHVIRDVKAFRAALDIGRKAAAEGKLVTFGVVPNKPETGYGYIKRVNGAGPAYAIDRFVEKPDLATAQSYVASQEYFWNSGMFLFRASTVLNELRELSPKIYEACAQAVTAAKRDLDFTRLPTKEFGACPSDSFDYAVMEKTKHGVVVPLDAGWSDVGSWSALHEAIPADEEGNVTLGDVLTADSNGNYLHSTSRLVAAVGLKDHVVVETKDAVLVAPKSRVQDVKELVNQLKKQGRYETSLHREVFRPWGSYDSIDHGQRFQVKRLSVKPGASMSLQLHHHRAEHWIVVSGTARITRGDEVFLLEENQSTYIPLGTKHRIENPGKIPLHIIEVQSGGYLGEDDIVRFEDRYGREGEK</sequence>
<dbReference type="Gene3D" id="3.90.550.10">
    <property type="entry name" value="Spore Coat Polysaccharide Biosynthesis Protein SpsA, Chain A"/>
    <property type="match status" value="1"/>
</dbReference>
<dbReference type="InterPro" id="IPR014710">
    <property type="entry name" value="RmlC-like_jellyroll"/>
</dbReference>
<dbReference type="SUPFAM" id="SSF53448">
    <property type="entry name" value="Nucleotide-diphospho-sugar transferases"/>
    <property type="match status" value="1"/>
</dbReference>
<evidence type="ECO:0000313" key="13">
    <source>
        <dbReference type="EMBL" id="MBM0106174.1"/>
    </source>
</evidence>
<evidence type="ECO:0000256" key="6">
    <source>
        <dbReference type="ARBA" id="ARBA00022741"/>
    </source>
</evidence>
<feature type="domain" description="Nucleotidyl transferase" evidence="10">
    <location>
        <begin position="4"/>
        <end position="292"/>
    </location>
</feature>
<keyword evidence="14" id="KW-1185">Reference proteome</keyword>
<accession>A0ABS1WYX0</accession>
<keyword evidence="4 13" id="KW-0808">Transferase</keyword>
<evidence type="ECO:0000313" key="14">
    <source>
        <dbReference type="Proteomes" id="UP000661077"/>
    </source>
</evidence>
<dbReference type="EMBL" id="JAEVLS010000003">
    <property type="protein sequence ID" value="MBM0106174.1"/>
    <property type="molecule type" value="Genomic_DNA"/>
</dbReference>
<keyword evidence="5 13" id="KW-0548">Nucleotidyltransferase</keyword>
<organism evidence="13 14">
    <name type="scientific">Steroidobacter gossypii</name>
    <dbReference type="NCBI Taxonomy" id="2805490"/>
    <lineage>
        <taxon>Bacteria</taxon>
        <taxon>Pseudomonadati</taxon>
        <taxon>Pseudomonadota</taxon>
        <taxon>Gammaproteobacteria</taxon>
        <taxon>Steroidobacterales</taxon>
        <taxon>Steroidobacteraceae</taxon>
        <taxon>Steroidobacter</taxon>
    </lineage>
</organism>
<evidence type="ECO:0000256" key="1">
    <source>
        <dbReference type="ARBA" id="ARBA00004823"/>
    </source>
</evidence>